<dbReference type="HOGENOM" id="CLU_340877_0_0_9"/>
<proteinExistence type="predicted"/>
<accession>B5Y6E1</accession>
<dbReference type="PROSITE" id="PS51379">
    <property type="entry name" value="4FE4S_FER_2"/>
    <property type="match status" value="1"/>
</dbReference>
<dbReference type="EMBL" id="CP001145">
    <property type="protein sequence ID" value="ACI17615.1"/>
    <property type="molecule type" value="Genomic_DNA"/>
</dbReference>
<dbReference type="PANTHER" id="PTHR43196:SF2">
    <property type="entry name" value="PHOSPHOADENOSINE PHOSPHOSULFATE REDUCTASE"/>
    <property type="match status" value="1"/>
</dbReference>
<name>B5Y6E1_COPPD</name>
<dbReference type="Gene3D" id="3.40.50.620">
    <property type="entry name" value="HUPs"/>
    <property type="match status" value="1"/>
</dbReference>
<evidence type="ECO:0000313" key="6">
    <source>
        <dbReference type="Proteomes" id="UP000001732"/>
    </source>
</evidence>
<dbReference type="InterPro" id="IPR002500">
    <property type="entry name" value="PAPS_reduct_dom"/>
</dbReference>
<dbReference type="PANTHER" id="PTHR43196">
    <property type="entry name" value="SULFATE ADENYLYLTRANSFERASE SUBUNIT 2"/>
    <property type="match status" value="1"/>
</dbReference>
<evidence type="ECO:0000259" key="4">
    <source>
        <dbReference type="PROSITE" id="PS51379"/>
    </source>
</evidence>
<organism evidence="5 6">
    <name type="scientific">Coprothermobacter proteolyticus (strain ATCC 35245 / DSM 5265 / OCM 4 / BT)</name>
    <dbReference type="NCBI Taxonomy" id="309798"/>
    <lineage>
        <taxon>Bacteria</taxon>
        <taxon>Pseudomonadati</taxon>
        <taxon>Coprothermobacterota</taxon>
        <taxon>Coprothermobacteria</taxon>
        <taxon>Coprothermobacterales</taxon>
        <taxon>Coprothermobacteraceae</taxon>
        <taxon>Coprothermobacter</taxon>
    </lineage>
</organism>
<dbReference type="InterPro" id="IPR017896">
    <property type="entry name" value="4Fe4S_Fe-S-bd"/>
</dbReference>
<dbReference type="eggNOG" id="COG0175">
    <property type="taxonomic scope" value="Bacteria"/>
</dbReference>
<evidence type="ECO:0000313" key="5">
    <source>
        <dbReference type="EMBL" id="ACI17615.1"/>
    </source>
</evidence>
<dbReference type="InterPro" id="IPR017900">
    <property type="entry name" value="4Fe4S_Fe_S_CS"/>
</dbReference>
<dbReference type="Pfam" id="PF01507">
    <property type="entry name" value="PAPS_reduct"/>
    <property type="match status" value="1"/>
</dbReference>
<dbReference type="GO" id="GO:0051536">
    <property type="term" value="F:iron-sulfur cluster binding"/>
    <property type="evidence" value="ECO:0007669"/>
    <property type="project" value="UniProtKB-KW"/>
</dbReference>
<keyword evidence="2" id="KW-0408">Iron</keyword>
<dbReference type="STRING" id="309798.COPRO5265_1563"/>
<keyword evidence="6" id="KW-1185">Reference proteome</keyword>
<dbReference type="InterPro" id="IPR014729">
    <property type="entry name" value="Rossmann-like_a/b/a_fold"/>
</dbReference>
<dbReference type="PROSITE" id="PS00198">
    <property type="entry name" value="4FE4S_FER_1"/>
    <property type="match status" value="1"/>
</dbReference>
<dbReference type="AlphaFoldDB" id="B5Y6E1"/>
<reference evidence="5 6" key="2">
    <citation type="journal article" date="2014" name="Genome Announc.">
        <title>Complete Genome Sequence of Coprothermobacter proteolyticus DSM 5265.</title>
        <authorList>
            <person name="Alexiev A."/>
            <person name="Coil D.A."/>
            <person name="Badger J.H."/>
            <person name="Enticknap J."/>
            <person name="Ward N."/>
            <person name="Robb F.T."/>
            <person name="Eisen J.A."/>
        </authorList>
    </citation>
    <scope>NUCLEOTIDE SEQUENCE [LARGE SCALE GENOMIC DNA]</scope>
    <source>
        <strain evidence="6">ATCC 35245 / DSM 5265 / OCM 4 / BT</strain>
    </source>
</reference>
<dbReference type="InterPro" id="IPR050128">
    <property type="entry name" value="Sulfate_adenylyltrnsfr_sub2"/>
</dbReference>
<dbReference type="GO" id="GO:0046872">
    <property type="term" value="F:metal ion binding"/>
    <property type="evidence" value="ECO:0007669"/>
    <property type="project" value="UniProtKB-KW"/>
</dbReference>
<dbReference type="OrthoDB" id="9774475at2"/>
<keyword evidence="3" id="KW-0411">Iron-sulfur</keyword>
<keyword evidence="1" id="KW-0479">Metal-binding</keyword>
<evidence type="ECO:0000256" key="2">
    <source>
        <dbReference type="ARBA" id="ARBA00023004"/>
    </source>
</evidence>
<dbReference type="SUPFAM" id="SSF54862">
    <property type="entry name" value="4Fe-4S ferredoxins"/>
    <property type="match status" value="1"/>
</dbReference>
<dbReference type="RefSeq" id="WP_012544267.1">
    <property type="nucleotide sequence ID" value="NC_011295.1"/>
</dbReference>
<gene>
    <name evidence="5" type="ordered locus">COPRO5265_1563</name>
</gene>
<feature type="domain" description="4Fe-4S ferredoxin-type" evidence="4">
    <location>
        <begin position="461"/>
        <end position="490"/>
    </location>
</feature>
<dbReference type="KEGG" id="cpo:COPRO5265_1563"/>
<dbReference type="GO" id="GO:0003824">
    <property type="term" value="F:catalytic activity"/>
    <property type="evidence" value="ECO:0007669"/>
    <property type="project" value="InterPro"/>
</dbReference>
<evidence type="ECO:0000256" key="3">
    <source>
        <dbReference type="ARBA" id="ARBA00023014"/>
    </source>
</evidence>
<reference evidence="6" key="1">
    <citation type="submission" date="2008-08" db="EMBL/GenBank/DDBJ databases">
        <title>The complete genome sequence of Coprothermobacter proteolyticus strain ATCC 5245 / DSM 5265 / BT.</title>
        <authorList>
            <person name="Dodson R.J."/>
            <person name="Durkin A.S."/>
            <person name="Wu M."/>
            <person name="Eisen J."/>
            <person name="Sutton G."/>
        </authorList>
    </citation>
    <scope>NUCLEOTIDE SEQUENCE [LARGE SCALE GENOMIC DNA]</scope>
    <source>
        <strain evidence="6">ATCC 35245 / DSM 5265 / OCM 4 / BT</strain>
    </source>
</reference>
<evidence type="ECO:0000256" key="1">
    <source>
        <dbReference type="ARBA" id="ARBA00022723"/>
    </source>
</evidence>
<dbReference type="eggNOG" id="COG1143">
    <property type="taxonomic scope" value="Bacteria"/>
</dbReference>
<dbReference type="Proteomes" id="UP000001732">
    <property type="component" value="Chromosome"/>
</dbReference>
<protein>
    <submittedName>
        <fullName evidence="5">Phosphoadenosine phosphosulfate reductase family protein</fullName>
    </submittedName>
</protein>
<sequence>MYNVNWDLETNGIVLTSESKNTLIVSPRPVFFEELELLGFNEFWKYPHTKEPLLWRTGRRYYYKGTMVAEAKGGGIYERPRIELTDAGKGLGLEPVKLQAMLEKNKEQLEVLENEAIDFVNHIYKRYKGKVSAFVVSFSAGKDSQVILDIVSKVIPPEDYFVIFTDTTMEIPPTYEAFEETKRKYRETYPELKFYTARNWKPAEATWKEFGPPSRLLRWCCSVHKSAPMIRLVREIVGRNDGVRIVVFDGVREEESTRRKGYSRLAENVKHFTQINAEVIKRWTTTEVYTYILARELPLNTAYRLGLDRVGCSVCPFASQWTEYMIGRGYLETVKSFINQVEKTVESLGIEDKAEVRKYISEGNWKKRGGGEGVDTGKTRLDIIQKEEGQRFVLNDPGDRFEEWIKVLGPVRVASDNGKLEGDLLVSNRTLHFSVDKNTAGRAIVDIDGIKGDKLLLGRLNKVAYKSTYCAHCGVCEVECPTGALSVIPSVLVNTSKCIHCYSCLDFVEKGCLRAKSVATLVSQKEGGNTMSTLSGFGNYLTFGLRSEWLKDFMMKGNNWFSDNILGPKQVEAMLYWLRDAELIDSKRKTVTPFYEHLKGIFEKDELLAFELVWVNLFYNSAPVFWYLSRVPWGKAYSSNELKQMVENEGLTITKRTISNGIDGLFNTFEANQYLQKLGVVSVVRHDRERVALKMGTNDVHPAAVLYSLYRYAIRKGYYNLTVKELYNESNSAYGGPYVIFGVERQSLERLLRGMQEYYKGLVSVDLVADLDNIHLDPSVKDYKELLSENVDI</sequence>
<dbReference type="SUPFAM" id="SSF52402">
    <property type="entry name" value="Adenine nucleotide alpha hydrolases-like"/>
    <property type="match status" value="1"/>
</dbReference>